<evidence type="ECO:0000256" key="7">
    <source>
        <dbReference type="ARBA" id="ARBA00023136"/>
    </source>
</evidence>
<keyword evidence="10" id="KW-1185">Reference proteome</keyword>
<dbReference type="InterPro" id="IPR037294">
    <property type="entry name" value="ABC_BtuC-like"/>
</dbReference>
<keyword evidence="7 8" id="KW-0472">Membrane</keyword>
<keyword evidence="5 8" id="KW-0812">Transmembrane</keyword>
<feature type="transmembrane region" description="Helical" evidence="8">
    <location>
        <begin position="264"/>
        <end position="284"/>
    </location>
</feature>
<dbReference type="CDD" id="cd06550">
    <property type="entry name" value="TM_ABC_iron-siderophores_like"/>
    <property type="match status" value="1"/>
</dbReference>
<evidence type="ECO:0000256" key="5">
    <source>
        <dbReference type="ARBA" id="ARBA00022692"/>
    </source>
</evidence>
<reference evidence="9 10" key="1">
    <citation type="submission" date="2016-12" db="EMBL/GenBank/DDBJ databases">
        <title>Diversity of luminous bacteria.</title>
        <authorList>
            <person name="Yoshizawa S."/>
            <person name="Kogure K."/>
        </authorList>
    </citation>
    <scope>NUCLEOTIDE SEQUENCE [LARGE SCALE GENOMIC DNA]</scope>
    <source>
        <strain evidence="9 10">LC2-408</strain>
    </source>
</reference>
<name>A0A2S7VR92_9VIBR</name>
<organism evidence="9 10">
    <name type="scientific">Vibrio chagasii</name>
    <dbReference type="NCBI Taxonomy" id="170679"/>
    <lineage>
        <taxon>Bacteria</taxon>
        <taxon>Pseudomonadati</taxon>
        <taxon>Pseudomonadota</taxon>
        <taxon>Gammaproteobacteria</taxon>
        <taxon>Vibrionales</taxon>
        <taxon>Vibrionaceae</taxon>
        <taxon>Vibrio</taxon>
    </lineage>
</organism>
<comment type="subcellular location">
    <subcellularLocation>
        <location evidence="1">Cell membrane</location>
        <topology evidence="1">Multi-pass membrane protein</topology>
    </subcellularLocation>
</comment>
<evidence type="ECO:0000256" key="6">
    <source>
        <dbReference type="ARBA" id="ARBA00022989"/>
    </source>
</evidence>
<evidence type="ECO:0000256" key="4">
    <source>
        <dbReference type="ARBA" id="ARBA00022475"/>
    </source>
</evidence>
<accession>A0A2S7VR92</accession>
<proteinExistence type="inferred from homology"/>
<feature type="transmembrane region" description="Helical" evidence="8">
    <location>
        <begin position="39"/>
        <end position="58"/>
    </location>
</feature>
<keyword evidence="3" id="KW-0813">Transport</keyword>
<feature type="transmembrane region" description="Helical" evidence="8">
    <location>
        <begin position="7"/>
        <end position="27"/>
    </location>
</feature>
<comment type="similarity">
    <text evidence="2">Belongs to the binding-protein-dependent transport system permease family. FecCD subfamily.</text>
</comment>
<evidence type="ECO:0000256" key="8">
    <source>
        <dbReference type="SAM" id="Phobius"/>
    </source>
</evidence>
<comment type="caution">
    <text evidence="9">The sequence shown here is derived from an EMBL/GenBank/DDBJ whole genome shotgun (WGS) entry which is preliminary data.</text>
</comment>
<dbReference type="Proteomes" id="UP000238707">
    <property type="component" value="Unassembled WGS sequence"/>
</dbReference>
<dbReference type="SUPFAM" id="SSF81345">
    <property type="entry name" value="ABC transporter involved in vitamin B12 uptake, BtuC"/>
    <property type="match status" value="1"/>
</dbReference>
<dbReference type="GO" id="GO:0033214">
    <property type="term" value="P:siderophore-iron import into cell"/>
    <property type="evidence" value="ECO:0007669"/>
    <property type="project" value="TreeGrafter"/>
</dbReference>
<feature type="transmembrane region" description="Helical" evidence="8">
    <location>
        <begin position="178"/>
        <end position="197"/>
    </location>
</feature>
<evidence type="ECO:0000256" key="1">
    <source>
        <dbReference type="ARBA" id="ARBA00004651"/>
    </source>
</evidence>
<dbReference type="EMBL" id="MSCI01000001">
    <property type="protein sequence ID" value="PQJ64021.1"/>
    <property type="molecule type" value="Genomic_DNA"/>
</dbReference>
<dbReference type="PANTHER" id="PTHR30472:SF19">
    <property type="entry name" value="PETROBACTIN IMPORT SYSTEM PERMEASE PROTEIN YCLO"/>
    <property type="match status" value="1"/>
</dbReference>
<dbReference type="PANTHER" id="PTHR30472">
    <property type="entry name" value="FERRIC ENTEROBACTIN TRANSPORT SYSTEM PERMEASE PROTEIN"/>
    <property type="match status" value="1"/>
</dbReference>
<keyword evidence="6 8" id="KW-1133">Transmembrane helix</keyword>
<feature type="transmembrane region" description="Helical" evidence="8">
    <location>
        <begin position="290"/>
        <end position="311"/>
    </location>
</feature>
<dbReference type="RefSeq" id="WP_105023683.1">
    <property type="nucleotide sequence ID" value="NZ_MSCI01000001.1"/>
</dbReference>
<evidence type="ECO:0000313" key="10">
    <source>
        <dbReference type="Proteomes" id="UP000238707"/>
    </source>
</evidence>
<evidence type="ECO:0000256" key="3">
    <source>
        <dbReference type="ARBA" id="ARBA00022448"/>
    </source>
</evidence>
<feature type="transmembrane region" description="Helical" evidence="8">
    <location>
        <begin position="130"/>
        <end position="147"/>
    </location>
</feature>
<dbReference type="Pfam" id="PF01032">
    <property type="entry name" value="FecCD"/>
    <property type="match status" value="1"/>
</dbReference>
<protein>
    <submittedName>
        <fullName evidence="9">ABC transporter permease</fullName>
    </submittedName>
</protein>
<dbReference type="Gene3D" id="1.10.3470.10">
    <property type="entry name" value="ABC transporter involved in vitamin B12 uptake, BtuC"/>
    <property type="match status" value="1"/>
</dbReference>
<evidence type="ECO:0000256" key="2">
    <source>
        <dbReference type="ARBA" id="ARBA00007935"/>
    </source>
</evidence>
<dbReference type="AlphaFoldDB" id="A0A2S7VR92"/>
<dbReference type="GO" id="GO:0005886">
    <property type="term" value="C:plasma membrane"/>
    <property type="evidence" value="ECO:0007669"/>
    <property type="project" value="UniProtKB-SubCell"/>
</dbReference>
<feature type="transmembrane region" description="Helical" evidence="8">
    <location>
        <begin position="104"/>
        <end position="123"/>
    </location>
</feature>
<gene>
    <name evidence="9" type="ORF">BTO10_04305</name>
</gene>
<sequence>MRDSVKIAILAIASLCMTAVFVGQGLTWDNYEFFLSLRMPKLLSIVLAAVAIAASSLVFQTITNNRILTPSILGFDSLYMLVQTSLLFVFGGTSFWVIDSIANFGLSVSVMILFSFALFHFYFKSKRNNVFTLLLIGIVCGSVFSSLSNFLVMLIDPNEFAVLQNVMFASFNNVKSELVYLSILPLGLCFLGLWVLAPKLDVLWLGVDNATSLGVNTKRLTQMILVIVSVMVAVSTALVGPVLFFGLITVSLARQIFSSYQHRVLILASSLLAVVLLVSGQWFIEKVMAFETTVSVIINLVGGLYFMFLLLRTRIQ</sequence>
<keyword evidence="4" id="KW-1003">Cell membrane</keyword>
<feature type="transmembrane region" description="Helical" evidence="8">
    <location>
        <begin position="223"/>
        <end position="252"/>
    </location>
</feature>
<dbReference type="InterPro" id="IPR000522">
    <property type="entry name" value="ABC_transptr_permease_BtuC"/>
</dbReference>
<evidence type="ECO:0000313" key="9">
    <source>
        <dbReference type="EMBL" id="PQJ64021.1"/>
    </source>
</evidence>
<dbReference type="GO" id="GO:0022857">
    <property type="term" value="F:transmembrane transporter activity"/>
    <property type="evidence" value="ECO:0007669"/>
    <property type="project" value="InterPro"/>
</dbReference>